<dbReference type="Proteomes" id="UP000663846">
    <property type="component" value="Unassembled WGS sequence"/>
</dbReference>
<evidence type="ECO:0000313" key="3">
    <source>
        <dbReference type="Proteomes" id="UP000663846"/>
    </source>
</evidence>
<feature type="compositionally biased region" description="Polar residues" evidence="1">
    <location>
        <begin position="58"/>
        <end position="67"/>
    </location>
</feature>
<evidence type="ECO:0000256" key="1">
    <source>
        <dbReference type="SAM" id="MobiDB-lite"/>
    </source>
</evidence>
<evidence type="ECO:0000313" key="2">
    <source>
        <dbReference type="EMBL" id="CAE6398110.1"/>
    </source>
</evidence>
<feature type="region of interest" description="Disordered" evidence="1">
    <location>
        <begin position="1"/>
        <end position="80"/>
    </location>
</feature>
<dbReference type="EMBL" id="CAJMWS010000300">
    <property type="protein sequence ID" value="CAE6398110.1"/>
    <property type="molecule type" value="Genomic_DNA"/>
</dbReference>
<name>A0A8H2WSU7_9AGAM</name>
<dbReference type="AlphaFoldDB" id="A0A8H2WSU7"/>
<protein>
    <submittedName>
        <fullName evidence="2">Uncharacterized protein</fullName>
    </submittedName>
</protein>
<accession>A0A8H2WSU7</accession>
<feature type="compositionally biased region" description="Polar residues" evidence="1">
    <location>
        <begin position="1"/>
        <end position="20"/>
    </location>
</feature>
<comment type="caution">
    <text evidence="2">The sequence shown here is derived from an EMBL/GenBank/DDBJ whole genome shotgun (WGS) entry which is preliminary data.</text>
</comment>
<gene>
    <name evidence="2" type="ORF">RDB_LOCUS51850</name>
</gene>
<proteinExistence type="predicted"/>
<organism evidence="2 3">
    <name type="scientific">Rhizoctonia solani</name>
    <dbReference type="NCBI Taxonomy" id="456999"/>
    <lineage>
        <taxon>Eukaryota</taxon>
        <taxon>Fungi</taxon>
        <taxon>Dikarya</taxon>
        <taxon>Basidiomycota</taxon>
        <taxon>Agaricomycotina</taxon>
        <taxon>Agaricomycetes</taxon>
        <taxon>Cantharellales</taxon>
        <taxon>Ceratobasidiaceae</taxon>
        <taxon>Rhizoctonia</taxon>
    </lineage>
</organism>
<reference evidence="2" key="1">
    <citation type="submission" date="2021-01" db="EMBL/GenBank/DDBJ databases">
        <authorList>
            <person name="Kaushik A."/>
        </authorList>
    </citation>
    <scope>NUCLEOTIDE SEQUENCE</scope>
    <source>
        <strain evidence="2">AG1-1C</strain>
    </source>
</reference>
<sequence length="216" mass="23444">MSNLNEKISTDSGISDTSLQAPDDPIQAPLPDQAGSSVEPAPPTSGPDFFELRRRQWRTAQPTTASDQPAARPASDSSSHARLEAIVTSPGYEFDDVIWDTYLKSVNDRLKAGVILRRPLPLWIVIRVLRAGWMRDGTWYGPSPPPVGSVETSSAMPDTPSLTPTAFLNDLSGVRSNMGDATGGRVYASRRIRAPGWNEAAIEVERIMQAVEAEAE</sequence>